<dbReference type="Proteomes" id="UP001162734">
    <property type="component" value="Chromosome"/>
</dbReference>
<protein>
    <submittedName>
        <fullName evidence="1">DUF4442 domain-containing protein</fullName>
    </submittedName>
</protein>
<name>A0ABM7XAM1_9BACT</name>
<keyword evidence="2" id="KW-1185">Reference proteome</keyword>
<dbReference type="InterPro" id="IPR029069">
    <property type="entry name" value="HotDog_dom_sf"/>
</dbReference>
<sequence length="169" mass="19156">MQKLADLLGPPRFLKLLSLYPPYLGAGVRVLQAEADLSRVEVEMRLTRWNRNFVGTHFGGSLYSMCDPFFMIMLMSRIGPRYVVWDKAAEVEFVRPGRGTVRAVFELPAQRVEEIRRGADEGRKVLPRFTVVVRDLEGQPVARVEKTLYVRLRDRAAATADAPSPALPR</sequence>
<evidence type="ECO:0000313" key="1">
    <source>
        <dbReference type="EMBL" id="BDG08894.1"/>
    </source>
</evidence>
<dbReference type="Pfam" id="PF14539">
    <property type="entry name" value="DUF4442"/>
    <property type="match status" value="1"/>
</dbReference>
<dbReference type="RefSeq" id="WP_248346196.1">
    <property type="nucleotide sequence ID" value="NZ_AP025592.1"/>
</dbReference>
<gene>
    <name evidence="1" type="ORF">AMPC_20070</name>
</gene>
<proteinExistence type="predicted"/>
<reference evidence="2" key="1">
    <citation type="journal article" date="2022" name="Int. J. Syst. Evol. Microbiol.">
        <title>Anaeromyxobacter oryzae sp. nov., Anaeromyxobacter diazotrophicus sp. nov. and Anaeromyxobacter paludicola sp. nov., isolated from paddy soils.</title>
        <authorList>
            <person name="Itoh H."/>
            <person name="Xu Z."/>
            <person name="Mise K."/>
            <person name="Masuda Y."/>
            <person name="Ushijima N."/>
            <person name="Hayakawa C."/>
            <person name="Shiratori Y."/>
            <person name="Senoo K."/>
        </authorList>
    </citation>
    <scope>NUCLEOTIDE SEQUENCE [LARGE SCALE GENOMIC DNA]</scope>
    <source>
        <strain evidence="2">Red630</strain>
    </source>
</reference>
<dbReference type="EMBL" id="AP025592">
    <property type="protein sequence ID" value="BDG08894.1"/>
    <property type="molecule type" value="Genomic_DNA"/>
</dbReference>
<evidence type="ECO:0000313" key="2">
    <source>
        <dbReference type="Proteomes" id="UP001162734"/>
    </source>
</evidence>
<dbReference type="InterPro" id="IPR027961">
    <property type="entry name" value="DUF4442"/>
</dbReference>
<organism evidence="1 2">
    <name type="scientific">Anaeromyxobacter paludicola</name>
    <dbReference type="NCBI Taxonomy" id="2918171"/>
    <lineage>
        <taxon>Bacteria</taxon>
        <taxon>Pseudomonadati</taxon>
        <taxon>Myxococcota</taxon>
        <taxon>Myxococcia</taxon>
        <taxon>Myxococcales</taxon>
        <taxon>Cystobacterineae</taxon>
        <taxon>Anaeromyxobacteraceae</taxon>
        <taxon>Anaeromyxobacter</taxon>
    </lineage>
</organism>
<accession>A0ABM7XAM1</accession>
<dbReference type="Gene3D" id="3.10.129.10">
    <property type="entry name" value="Hotdog Thioesterase"/>
    <property type="match status" value="1"/>
</dbReference>
<dbReference type="SUPFAM" id="SSF54637">
    <property type="entry name" value="Thioesterase/thiol ester dehydrase-isomerase"/>
    <property type="match status" value="1"/>
</dbReference>